<keyword evidence="1" id="KW-0732">Signal</keyword>
<gene>
    <name evidence="3" type="ORF">DPMN_052022</name>
</gene>
<feature type="domain" description="EGF-like" evidence="2">
    <location>
        <begin position="154"/>
        <end position="187"/>
    </location>
</feature>
<keyword evidence="4" id="KW-1185">Reference proteome</keyword>
<feature type="domain" description="EGF-like" evidence="2">
    <location>
        <begin position="488"/>
        <end position="521"/>
    </location>
</feature>
<organism evidence="3 4">
    <name type="scientific">Dreissena polymorpha</name>
    <name type="common">Zebra mussel</name>
    <name type="synonym">Mytilus polymorpha</name>
    <dbReference type="NCBI Taxonomy" id="45954"/>
    <lineage>
        <taxon>Eukaryota</taxon>
        <taxon>Metazoa</taxon>
        <taxon>Spiralia</taxon>
        <taxon>Lophotrochozoa</taxon>
        <taxon>Mollusca</taxon>
        <taxon>Bivalvia</taxon>
        <taxon>Autobranchia</taxon>
        <taxon>Heteroconchia</taxon>
        <taxon>Euheterodonta</taxon>
        <taxon>Imparidentia</taxon>
        <taxon>Neoheterodontei</taxon>
        <taxon>Myida</taxon>
        <taxon>Dreissenoidea</taxon>
        <taxon>Dreissenidae</taxon>
        <taxon>Dreissena</taxon>
    </lineage>
</organism>
<evidence type="ECO:0000313" key="3">
    <source>
        <dbReference type="EMBL" id="KAH3726166.1"/>
    </source>
</evidence>
<evidence type="ECO:0000256" key="1">
    <source>
        <dbReference type="SAM" id="SignalP"/>
    </source>
</evidence>
<accession>A0A9D4CK38</accession>
<feature type="signal peptide" evidence="1">
    <location>
        <begin position="1"/>
        <end position="16"/>
    </location>
</feature>
<feature type="chain" id="PRO_5039505979" description="EGF-like domain-containing protein" evidence="1">
    <location>
        <begin position="17"/>
        <end position="581"/>
    </location>
</feature>
<feature type="domain" description="EGF-like" evidence="2">
    <location>
        <begin position="195"/>
        <end position="232"/>
    </location>
</feature>
<dbReference type="Proteomes" id="UP000828390">
    <property type="component" value="Unassembled WGS sequence"/>
</dbReference>
<evidence type="ECO:0000259" key="2">
    <source>
        <dbReference type="SMART" id="SM00181"/>
    </source>
</evidence>
<dbReference type="SMART" id="SM00181">
    <property type="entry name" value="EGF"/>
    <property type="match status" value="5"/>
</dbReference>
<sequence length="581" mass="63130">MFLIFTLGTLLQITHGQTAAGSVLHAASACYGDSSGQGLNQLVITCTEGLIYIENIRVALKPAVLGCPAVEHNLTPANQETCCTLNATADCVNTYRGYSHLDFYRDCNGRVSCSKPVVWETLTCPDPAPFPAHTVSNYMVLEYYCQTEGVYNSSCSDVTDCRYAHPECHSHVCRCEPGYTYVGSECRRDGEVGGVCLIGGSGPRCLDSNSECSFGRNCACKIGYAEQNSTCIMSSEALYRDEACYGALAENHIHLNCTTGYIVIDRLRVAAKPLIANCPELNANSTECCTSDVFNDCVNDYTGETVYSFHNCSGLQACTKPVVRQQLQCGSNSSLYPASSTFMIVDYHCLAKGQNFGICNTTGDCSDPAASCDKARCHCVEGYTALHYFDNCWQDGFPNGKCELESETACYLNGTLCDHGSRKCVCGDAFIAQNNGICDAENSYKTRCNSTTDCQMDNMVCEEGRCDCRQHFIYTRGQCLSDNDYNMSCDANTTCKGDNIVCKEGRCVCTPGYTYRDSHCASDYNKSCTVTADCPAFQMICTDGHCLCAPEHSYIQALCRPGTTSSNGLSSVVQVPQVVTV</sequence>
<dbReference type="InterPro" id="IPR000742">
    <property type="entry name" value="EGF"/>
</dbReference>
<evidence type="ECO:0000313" key="4">
    <source>
        <dbReference type="Proteomes" id="UP000828390"/>
    </source>
</evidence>
<feature type="domain" description="EGF-like" evidence="2">
    <location>
        <begin position="409"/>
        <end position="439"/>
    </location>
</feature>
<comment type="caution">
    <text evidence="3">The sequence shown here is derived from an EMBL/GenBank/DDBJ whole genome shotgun (WGS) entry which is preliminary data.</text>
</comment>
<dbReference type="PANTHER" id="PTHR39069">
    <property type="entry name" value="ECDYSONE-INDUCIBLE GENE E1, ISOFORM A"/>
    <property type="match status" value="1"/>
</dbReference>
<reference evidence="3" key="1">
    <citation type="journal article" date="2019" name="bioRxiv">
        <title>The Genome of the Zebra Mussel, Dreissena polymorpha: A Resource for Invasive Species Research.</title>
        <authorList>
            <person name="McCartney M.A."/>
            <person name="Auch B."/>
            <person name="Kono T."/>
            <person name="Mallez S."/>
            <person name="Zhang Y."/>
            <person name="Obille A."/>
            <person name="Becker A."/>
            <person name="Abrahante J.E."/>
            <person name="Garbe J."/>
            <person name="Badalamenti J.P."/>
            <person name="Herman A."/>
            <person name="Mangelson H."/>
            <person name="Liachko I."/>
            <person name="Sullivan S."/>
            <person name="Sone E.D."/>
            <person name="Koren S."/>
            <person name="Silverstein K.A.T."/>
            <person name="Beckman K.B."/>
            <person name="Gohl D.M."/>
        </authorList>
    </citation>
    <scope>NUCLEOTIDE SEQUENCE</scope>
    <source>
        <strain evidence="3">Duluth1</strain>
        <tissue evidence="3">Whole animal</tissue>
    </source>
</reference>
<name>A0A9D4CK38_DREPO</name>
<proteinExistence type="predicted"/>
<feature type="domain" description="EGF-like" evidence="2">
    <location>
        <begin position="447"/>
        <end position="480"/>
    </location>
</feature>
<dbReference type="Pfam" id="PF01683">
    <property type="entry name" value="EB"/>
    <property type="match status" value="1"/>
</dbReference>
<dbReference type="EMBL" id="JAIWYP010000012">
    <property type="protein sequence ID" value="KAH3726166.1"/>
    <property type="molecule type" value="Genomic_DNA"/>
</dbReference>
<dbReference type="AlphaFoldDB" id="A0A9D4CK38"/>
<protein>
    <recommendedName>
        <fullName evidence="2">EGF-like domain-containing protein</fullName>
    </recommendedName>
</protein>
<reference evidence="3" key="2">
    <citation type="submission" date="2020-11" db="EMBL/GenBank/DDBJ databases">
        <authorList>
            <person name="McCartney M.A."/>
            <person name="Auch B."/>
            <person name="Kono T."/>
            <person name="Mallez S."/>
            <person name="Becker A."/>
            <person name="Gohl D.M."/>
            <person name="Silverstein K.A.T."/>
            <person name="Koren S."/>
            <person name="Bechman K.B."/>
            <person name="Herman A."/>
            <person name="Abrahante J.E."/>
            <person name="Garbe J."/>
        </authorList>
    </citation>
    <scope>NUCLEOTIDE SEQUENCE</scope>
    <source>
        <strain evidence="3">Duluth1</strain>
        <tissue evidence="3">Whole animal</tissue>
    </source>
</reference>
<dbReference type="InterPro" id="IPR006149">
    <property type="entry name" value="EB_dom"/>
</dbReference>
<dbReference type="PANTHER" id="PTHR39069:SF8">
    <property type="entry name" value="FI17111P1"/>
    <property type="match status" value="1"/>
</dbReference>